<sequence>TDSLRNDLEEIRFSTPCGYSWNHYRPDCRYWGTSGLIERGYEGGVQGVGIE</sequence>
<organism evidence="1 2">
    <name type="scientific">Choiromyces venosus 120613-1</name>
    <dbReference type="NCBI Taxonomy" id="1336337"/>
    <lineage>
        <taxon>Eukaryota</taxon>
        <taxon>Fungi</taxon>
        <taxon>Dikarya</taxon>
        <taxon>Ascomycota</taxon>
        <taxon>Pezizomycotina</taxon>
        <taxon>Pezizomycetes</taxon>
        <taxon>Pezizales</taxon>
        <taxon>Tuberaceae</taxon>
        <taxon>Choiromyces</taxon>
    </lineage>
</organism>
<keyword evidence="2" id="KW-1185">Reference proteome</keyword>
<name>A0A3N4ITZ9_9PEZI</name>
<protein>
    <submittedName>
        <fullName evidence="1">Uncharacterized protein</fullName>
    </submittedName>
</protein>
<accession>A0A3N4ITZ9</accession>
<reference evidence="1 2" key="1">
    <citation type="journal article" date="2018" name="Nat. Ecol. Evol.">
        <title>Pezizomycetes genomes reveal the molecular basis of ectomycorrhizal truffle lifestyle.</title>
        <authorList>
            <person name="Murat C."/>
            <person name="Payen T."/>
            <person name="Noel B."/>
            <person name="Kuo A."/>
            <person name="Morin E."/>
            <person name="Chen J."/>
            <person name="Kohler A."/>
            <person name="Krizsan K."/>
            <person name="Balestrini R."/>
            <person name="Da Silva C."/>
            <person name="Montanini B."/>
            <person name="Hainaut M."/>
            <person name="Levati E."/>
            <person name="Barry K.W."/>
            <person name="Belfiori B."/>
            <person name="Cichocki N."/>
            <person name="Clum A."/>
            <person name="Dockter R.B."/>
            <person name="Fauchery L."/>
            <person name="Guy J."/>
            <person name="Iotti M."/>
            <person name="Le Tacon F."/>
            <person name="Lindquist E.A."/>
            <person name="Lipzen A."/>
            <person name="Malagnac F."/>
            <person name="Mello A."/>
            <person name="Molinier V."/>
            <person name="Miyauchi S."/>
            <person name="Poulain J."/>
            <person name="Riccioni C."/>
            <person name="Rubini A."/>
            <person name="Sitrit Y."/>
            <person name="Splivallo R."/>
            <person name="Traeger S."/>
            <person name="Wang M."/>
            <person name="Zifcakova L."/>
            <person name="Wipf D."/>
            <person name="Zambonelli A."/>
            <person name="Paolocci F."/>
            <person name="Nowrousian M."/>
            <person name="Ottonello S."/>
            <person name="Baldrian P."/>
            <person name="Spatafora J.W."/>
            <person name="Henrissat B."/>
            <person name="Nagy L.G."/>
            <person name="Aury J.M."/>
            <person name="Wincker P."/>
            <person name="Grigoriev I.V."/>
            <person name="Bonfante P."/>
            <person name="Martin F.M."/>
        </authorList>
    </citation>
    <scope>NUCLEOTIDE SEQUENCE [LARGE SCALE GENOMIC DNA]</scope>
    <source>
        <strain evidence="1 2">120613-1</strain>
    </source>
</reference>
<feature type="non-terminal residue" evidence="1">
    <location>
        <position position="1"/>
    </location>
</feature>
<gene>
    <name evidence="1" type="ORF">L873DRAFT_1822380</name>
</gene>
<evidence type="ECO:0000313" key="1">
    <source>
        <dbReference type="EMBL" id="RPA89653.1"/>
    </source>
</evidence>
<proteinExistence type="predicted"/>
<evidence type="ECO:0000313" key="2">
    <source>
        <dbReference type="Proteomes" id="UP000276215"/>
    </source>
</evidence>
<dbReference type="AlphaFoldDB" id="A0A3N4ITZ9"/>
<dbReference type="EMBL" id="ML120562">
    <property type="protein sequence ID" value="RPA89653.1"/>
    <property type="molecule type" value="Genomic_DNA"/>
</dbReference>
<dbReference type="Proteomes" id="UP000276215">
    <property type="component" value="Unassembled WGS sequence"/>
</dbReference>